<dbReference type="Proteomes" id="UP000001890">
    <property type="component" value="Chromosome"/>
</dbReference>
<protein>
    <submittedName>
        <fullName evidence="1">Uncharacterized protein</fullName>
    </submittedName>
</protein>
<accession>D2UAM6</accession>
<gene>
    <name evidence="1" type="ordered locus">XALc_0238</name>
</gene>
<dbReference type="AlphaFoldDB" id="D2UAM6"/>
<proteinExistence type="predicted"/>
<evidence type="ECO:0000313" key="1">
    <source>
        <dbReference type="EMBL" id="CBA14783.1"/>
    </source>
</evidence>
<sequence>MSTKNRSITQLLRKKGYSQERKQAILDDWIAEWRRDTTSIVAQLDDAESTGNWNKVHNATKQLATGANKRLDSLPRVIAAMNQNAGTEDDNQDQQV</sequence>
<name>D2UAM6_XANAP</name>
<keyword evidence="2" id="KW-1185">Reference proteome</keyword>
<reference evidence="1 2" key="1">
    <citation type="journal article" date="2009" name="BMC Genomics">
        <title>The complete genome sequence of Xanthomonas albilineans provides new insights into the reductive genome evolution of the xylem-limited Xanthomonadaceae.</title>
        <authorList>
            <person name="Pieretti I."/>
            <person name="Royer M."/>
            <person name="Barbe V."/>
            <person name="Carrere S."/>
            <person name="Koebnik R."/>
            <person name="Cociancich S."/>
            <person name="Couloux A."/>
            <person name="Darrasse A."/>
            <person name="Gouzy J."/>
            <person name="Jacques M.A."/>
            <person name="Lauber E."/>
            <person name="Manceau C."/>
            <person name="Mangenot S."/>
            <person name="Poussier S."/>
            <person name="Segurens B."/>
            <person name="Szurek B."/>
            <person name="Verdier V."/>
            <person name="Arlat M."/>
            <person name="Rott P."/>
        </authorList>
    </citation>
    <scope>NUCLEOTIDE SEQUENCE [LARGE SCALE GENOMIC DNA]</scope>
    <source>
        <strain evidence="2">GPE PC73 / CFBP 7063</strain>
    </source>
</reference>
<dbReference type="KEGG" id="xal:XALC_0238"/>
<dbReference type="EMBL" id="FP565176">
    <property type="protein sequence ID" value="CBA14783.1"/>
    <property type="molecule type" value="Genomic_DNA"/>
</dbReference>
<dbReference type="STRING" id="380358.XALC_0238"/>
<dbReference type="RefSeq" id="WP_012914801.1">
    <property type="nucleotide sequence ID" value="NC_013722.1"/>
</dbReference>
<organism evidence="1 2">
    <name type="scientific">Xanthomonas albilineans (strain GPE PC73 / CFBP 7063)</name>
    <dbReference type="NCBI Taxonomy" id="380358"/>
    <lineage>
        <taxon>Bacteria</taxon>
        <taxon>Pseudomonadati</taxon>
        <taxon>Pseudomonadota</taxon>
        <taxon>Gammaproteobacteria</taxon>
        <taxon>Lysobacterales</taxon>
        <taxon>Lysobacteraceae</taxon>
        <taxon>Xanthomonas</taxon>
    </lineage>
</organism>
<evidence type="ECO:0000313" key="2">
    <source>
        <dbReference type="Proteomes" id="UP000001890"/>
    </source>
</evidence>